<keyword evidence="3" id="KW-1185">Reference proteome</keyword>
<dbReference type="VEuPathDB" id="FungiDB:BO72DRAFT_501161"/>
<name>A0A8G1RG47_9EURO</name>
<dbReference type="EMBL" id="KZ824699">
    <property type="protein sequence ID" value="RAK72239.1"/>
    <property type="molecule type" value="Genomic_DNA"/>
</dbReference>
<dbReference type="Proteomes" id="UP000249789">
    <property type="component" value="Unassembled WGS sequence"/>
</dbReference>
<organism evidence="2 3">
    <name type="scientific">Aspergillus fijiensis CBS 313.89</name>
    <dbReference type="NCBI Taxonomy" id="1448319"/>
    <lineage>
        <taxon>Eukaryota</taxon>
        <taxon>Fungi</taxon>
        <taxon>Dikarya</taxon>
        <taxon>Ascomycota</taxon>
        <taxon>Pezizomycotina</taxon>
        <taxon>Eurotiomycetes</taxon>
        <taxon>Eurotiomycetidae</taxon>
        <taxon>Eurotiales</taxon>
        <taxon>Aspergillaceae</taxon>
        <taxon>Aspergillus</taxon>
    </lineage>
</organism>
<dbReference type="GeneID" id="63866283"/>
<reference evidence="2 3" key="1">
    <citation type="submission" date="2018-02" db="EMBL/GenBank/DDBJ databases">
        <title>The genomes of Aspergillus section Nigri reveals drivers in fungal speciation.</title>
        <authorList>
            <consortium name="DOE Joint Genome Institute"/>
            <person name="Vesth T.C."/>
            <person name="Nybo J."/>
            <person name="Theobald S."/>
            <person name="Brandl J."/>
            <person name="Frisvad J.C."/>
            <person name="Nielsen K.F."/>
            <person name="Lyhne E.K."/>
            <person name="Kogle M.E."/>
            <person name="Kuo A."/>
            <person name="Riley R."/>
            <person name="Clum A."/>
            <person name="Nolan M."/>
            <person name="Lipzen A."/>
            <person name="Salamov A."/>
            <person name="Henrissat B."/>
            <person name="Wiebenga A."/>
            <person name="De vries R.P."/>
            <person name="Grigoriev I.V."/>
            <person name="Mortensen U.H."/>
            <person name="Andersen M.R."/>
            <person name="Baker S.E."/>
        </authorList>
    </citation>
    <scope>NUCLEOTIDE SEQUENCE [LARGE SCALE GENOMIC DNA]</scope>
    <source>
        <strain evidence="2 3">CBS 313.89</strain>
    </source>
</reference>
<feature type="region of interest" description="Disordered" evidence="1">
    <location>
        <begin position="31"/>
        <end position="50"/>
    </location>
</feature>
<dbReference type="RefSeq" id="XP_040796251.1">
    <property type="nucleotide sequence ID" value="XM_040948950.1"/>
</dbReference>
<dbReference type="AlphaFoldDB" id="A0A8G1RG47"/>
<gene>
    <name evidence="2" type="ORF">BO72DRAFT_501161</name>
</gene>
<proteinExistence type="predicted"/>
<feature type="compositionally biased region" description="Basic and acidic residues" evidence="1">
    <location>
        <begin position="31"/>
        <end position="48"/>
    </location>
</feature>
<sequence>MSRQNETKTFEEKLQELQELRELRELRETLSRIRESNSDQTRDQEQRQDPALLEMIDKCVNNIEEVEQDEVVAADYPYDEHKIFLTIDRLNKLDPADHPRMIRALKDWVQARPHNVKICISSRGEKAFQEAFESWPGYNIDGVNLVDML</sequence>
<dbReference type="OrthoDB" id="443402at2759"/>
<evidence type="ECO:0000313" key="3">
    <source>
        <dbReference type="Proteomes" id="UP000249789"/>
    </source>
</evidence>
<evidence type="ECO:0000313" key="2">
    <source>
        <dbReference type="EMBL" id="RAK72239.1"/>
    </source>
</evidence>
<protein>
    <submittedName>
        <fullName evidence="2">Uncharacterized protein</fullName>
    </submittedName>
</protein>
<evidence type="ECO:0000256" key="1">
    <source>
        <dbReference type="SAM" id="MobiDB-lite"/>
    </source>
</evidence>
<accession>A0A8G1RG47</accession>